<dbReference type="AlphaFoldDB" id="X0VBA0"/>
<name>X0VBA0_9ZZZZ</name>
<dbReference type="PANTHER" id="PTHR32092:SF6">
    <property type="entry name" value="ALPHA-GALACTOSIDASE"/>
    <property type="match status" value="1"/>
</dbReference>
<dbReference type="InterPro" id="IPR053715">
    <property type="entry name" value="GH4_Enzyme_sf"/>
</dbReference>
<feature type="non-terminal residue" evidence="2">
    <location>
        <position position="177"/>
    </location>
</feature>
<accession>X0VBA0</accession>
<dbReference type="GO" id="GO:0004553">
    <property type="term" value="F:hydrolase activity, hydrolyzing O-glycosyl compounds"/>
    <property type="evidence" value="ECO:0007669"/>
    <property type="project" value="InterPro"/>
</dbReference>
<dbReference type="PANTHER" id="PTHR32092">
    <property type="entry name" value="6-PHOSPHO-BETA-GLUCOSIDASE-RELATED"/>
    <property type="match status" value="1"/>
</dbReference>
<dbReference type="EMBL" id="BARS01027246">
    <property type="protein sequence ID" value="GAG09768.1"/>
    <property type="molecule type" value="Genomic_DNA"/>
</dbReference>
<evidence type="ECO:0000256" key="1">
    <source>
        <dbReference type="ARBA" id="ARBA00023027"/>
    </source>
</evidence>
<keyword evidence="1" id="KW-0520">NAD</keyword>
<comment type="caution">
    <text evidence="2">The sequence shown here is derived from an EMBL/GenBank/DDBJ whole genome shotgun (WGS) entry which is preliminary data.</text>
</comment>
<protein>
    <recommendedName>
        <fullName evidence="3">Glycosyl hydrolase family 4 C-terminal domain-containing protein</fullName>
    </recommendedName>
</protein>
<gene>
    <name evidence="2" type="ORF">S01H1_42815</name>
</gene>
<dbReference type="Pfam" id="PF02056">
    <property type="entry name" value="Glyco_hydro_4"/>
    <property type="match status" value="1"/>
</dbReference>
<reference evidence="2" key="1">
    <citation type="journal article" date="2014" name="Front. Microbiol.">
        <title>High frequency of phylogenetically diverse reductive dehalogenase-homologous genes in deep subseafloor sedimentary metagenomes.</title>
        <authorList>
            <person name="Kawai M."/>
            <person name="Futagami T."/>
            <person name="Toyoda A."/>
            <person name="Takaki Y."/>
            <person name="Nishi S."/>
            <person name="Hori S."/>
            <person name="Arai W."/>
            <person name="Tsubouchi T."/>
            <person name="Morono Y."/>
            <person name="Uchiyama I."/>
            <person name="Ito T."/>
            <person name="Fujiyama A."/>
            <person name="Inagaki F."/>
            <person name="Takami H."/>
        </authorList>
    </citation>
    <scope>NUCLEOTIDE SEQUENCE</scope>
    <source>
        <strain evidence="2">Expedition CK06-06</strain>
    </source>
</reference>
<evidence type="ECO:0000313" key="2">
    <source>
        <dbReference type="EMBL" id="GAG09768.1"/>
    </source>
</evidence>
<dbReference type="InterPro" id="IPR036291">
    <property type="entry name" value="NAD(P)-bd_dom_sf"/>
</dbReference>
<evidence type="ECO:0008006" key="3">
    <source>
        <dbReference type="Google" id="ProtNLM"/>
    </source>
</evidence>
<sequence length="177" mass="19576">MEPRIVLVGAGSSEFGFNSVLDAANIEALRGANLVLHDIDPLRLEQMGPLAERIAEETGSGLEVEWTDDREDALMGADFVVLSIAVDRMNRWRTDWEIPFRHGIKQVIGENGGPGGLFHTLRNVPPILDICSDMEDLCPDALLLSYTNPVPRLCLAIDRYTDIQVVGLCHEVEHQMG</sequence>
<dbReference type="PRINTS" id="PR00732">
    <property type="entry name" value="GLHYDRLASE4"/>
</dbReference>
<dbReference type="SUPFAM" id="SSF51735">
    <property type="entry name" value="NAD(P)-binding Rossmann-fold domains"/>
    <property type="match status" value="1"/>
</dbReference>
<dbReference type="InterPro" id="IPR001088">
    <property type="entry name" value="Glyco_hydro_4"/>
</dbReference>
<organism evidence="2">
    <name type="scientific">marine sediment metagenome</name>
    <dbReference type="NCBI Taxonomy" id="412755"/>
    <lineage>
        <taxon>unclassified sequences</taxon>
        <taxon>metagenomes</taxon>
        <taxon>ecological metagenomes</taxon>
    </lineage>
</organism>
<proteinExistence type="predicted"/>
<dbReference type="Gene3D" id="3.90.1820.10">
    <property type="entry name" value="AglA-like glucosidase"/>
    <property type="match status" value="1"/>
</dbReference>
<dbReference type="GO" id="GO:0005975">
    <property type="term" value="P:carbohydrate metabolic process"/>
    <property type="evidence" value="ECO:0007669"/>
    <property type="project" value="InterPro"/>
</dbReference>